<evidence type="ECO:0000256" key="2">
    <source>
        <dbReference type="ARBA" id="ARBA00022679"/>
    </source>
</evidence>
<dbReference type="GO" id="GO:0046872">
    <property type="term" value="F:metal ion binding"/>
    <property type="evidence" value="ECO:0007669"/>
    <property type="project" value="UniProtKB-KW"/>
</dbReference>
<proteinExistence type="predicted"/>
<protein>
    <submittedName>
        <fullName evidence="5">3-keto-5-aminohexanoate cleavage enzyme</fullName>
    </submittedName>
</protein>
<dbReference type="RefSeq" id="WP_137684293.1">
    <property type="nucleotide sequence ID" value="NZ_BIXZ01000004.1"/>
</dbReference>
<evidence type="ECO:0000256" key="1">
    <source>
        <dbReference type="ARBA" id="ARBA00001947"/>
    </source>
</evidence>
<evidence type="ECO:0000313" key="5">
    <source>
        <dbReference type="EMBL" id="GCF14728.1"/>
    </source>
</evidence>
<evidence type="ECO:0000313" key="6">
    <source>
        <dbReference type="Proteomes" id="UP000304382"/>
    </source>
</evidence>
<keyword evidence="6" id="KW-1185">Reference proteome</keyword>
<dbReference type="PANTHER" id="PTHR37418:SF2">
    <property type="entry name" value="3-KETO-5-AMINOHEXANOATE CLEAVAGE ENZYME"/>
    <property type="match status" value="1"/>
</dbReference>
<gene>
    <name evidence="5" type="primary">kce</name>
    <name evidence="5" type="ORF">Harman_26630</name>
</gene>
<dbReference type="OrthoDB" id="299212at2157"/>
<organism evidence="5 6">
    <name type="scientific">Haloarcula mannanilytica</name>
    <dbReference type="NCBI Taxonomy" id="2509225"/>
    <lineage>
        <taxon>Archaea</taxon>
        <taxon>Methanobacteriati</taxon>
        <taxon>Methanobacteriota</taxon>
        <taxon>Stenosarchaea group</taxon>
        <taxon>Halobacteria</taxon>
        <taxon>Halobacteriales</taxon>
        <taxon>Haloarculaceae</taxon>
        <taxon>Haloarcula</taxon>
    </lineage>
</organism>
<dbReference type="InterPro" id="IPR008567">
    <property type="entry name" value="BKACE"/>
</dbReference>
<dbReference type="GO" id="GO:0043720">
    <property type="term" value="F:3-keto-5-aminohexanoate cleavage activity"/>
    <property type="evidence" value="ECO:0007669"/>
    <property type="project" value="InterPro"/>
</dbReference>
<dbReference type="InterPro" id="IPR013785">
    <property type="entry name" value="Aldolase_TIM"/>
</dbReference>
<evidence type="ECO:0000256" key="4">
    <source>
        <dbReference type="ARBA" id="ARBA00022833"/>
    </source>
</evidence>
<evidence type="ECO:0000256" key="3">
    <source>
        <dbReference type="ARBA" id="ARBA00022723"/>
    </source>
</evidence>
<accession>A0A4C2EJR0</accession>
<comment type="cofactor">
    <cofactor evidence="1">
        <name>Zn(2+)</name>
        <dbReference type="ChEBI" id="CHEBI:29105"/>
    </cofactor>
</comment>
<reference evidence="5 6" key="1">
    <citation type="submission" date="2019-02" db="EMBL/GenBank/DDBJ databases">
        <title>Haloarcula mannanilyticum sp. nov., a mannan degrading haloarchaeon isolated from commercial salt.</title>
        <authorList>
            <person name="Enomoto S."/>
            <person name="Shimane Y."/>
            <person name="Kamekura M."/>
            <person name="Ito T."/>
            <person name="Moriya O."/>
            <person name="Ihara K."/>
            <person name="Takahashi-Ando N."/>
            <person name="Fukushima Y."/>
            <person name="Yoshida Y."/>
            <person name="Usama R."/>
            <person name="Takai K."/>
            <person name="Minegishi H."/>
        </authorList>
    </citation>
    <scope>NUCLEOTIDE SEQUENCE [LARGE SCALE GENOMIC DNA]</scope>
    <source>
        <strain evidence="5 6">MD130-1</strain>
    </source>
</reference>
<dbReference type="Pfam" id="PF05853">
    <property type="entry name" value="BKACE"/>
    <property type="match status" value="1"/>
</dbReference>
<name>A0A4C2EJR0_9EURY</name>
<comment type="caution">
    <text evidence="5">The sequence shown here is derived from an EMBL/GenBank/DDBJ whole genome shotgun (WGS) entry which is preliminary data.</text>
</comment>
<dbReference type="AlphaFoldDB" id="A0A4C2EJR0"/>
<dbReference type="EMBL" id="BIXZ01000004">
    <property type="protein sequence ID" value="GCF14728.1"/>
    <property type="molecule type" value="Genomic_DNA"/>
</dbReference>
<dbReference type="Gene3D" id="3.20.20.70">
    <property type="entry name" value="Aldolase class I"/>
    <property type="match status" value="1"/>
</dbReference>
<dbReference type="Proteomes" id="UP000304382">
    <property type="component" value="Unassembled WGS sequence"/>
</dbReference>
<sequence length="285" mass="30870">MTGGYEAYLDADPVIITAALTGGVHGKEANPNLPETPEEIGHAAGKVEAAGASVVHLHARTPNGERSFETECFQEIDDAVRRHTDDIIIQHSTGGTGAPDDVRHQPLRTDPPPEMASLDMGPLNRYDHLTSENTRALVDSLHAEMVARGIKPELEVFNDGHLNELRGLLDRRDLAEPVYATLIFGPGTLTPPTPGNFLNAIDNLPEGALFNTLGFGRHQLPFATMGLLFGGHVRVGLEDNVYYQRGELAESNARLVERVVRLADELGRPVASTAEARDILGLEEL</sequence>
<keyword evidence="3" id="KW-0479">Metal-binding</keyword>
<keyword evidence="4" id="KW-0862">Zinc</keyword>
<keyword evidence="2" id="KW-0808">Transferase</keyword>
<dbReference type="PANTHER" id="PTHR37418">
    <property type="entry name" value="3-KETO-5-AMINOHEXANOATE CLEAVAGE ENZYME-RELATED"/>
    <property type="match status" value="1"/>
</dbReference>